<proteinExistence type="predicted"/>
<evidence type="ECO:0000313" key="2">
    <source>
        <dbReference type="Proteomes" id="UP000595437"/>
    </source>
</evidence>
<organism evidence="1 2">
    <name type="scientific">Caligus rogercresseyi</name>
    <name type="common">Sea louse</name>
    <dbReference type="NCBI Taxonomy" id="217165"/>
    <lineage>
        <taxon>Eukaryota</taxon>
        <taxon>Metazoa</taxon>
        <taxon>Ecdysozoa</taxon>
        <taxon>Arthropoda</taxon>
        <taxon>Crustacea</taxon>
        <taxon>Multicrustacea</taxon>
        <taxon>Hexanauplia</taxon>
        <taxon>Copepoda</taxon>
        <taxon>Siphonostomatoida</taxon>
        <taxon>Caligidae</taxon>
        <taxon>Caligus</taxon>
    </lineage>
</organism>
<dbReference type="AlphaFoldDB" id="A0A7T8HHI1"/>
<name>A0A7T8HHI1_CALRO</name>
<keyword evidence="2" id="KW-1185">Reference proteome</keyword>
<dbReference type="Proteomes" id="UP000595437">
    <property type="component" value="Chromosome 7"/>
</dbReference>
<protein>
    <submittedName>
        <fullName evidence="1">Uncharacterized protein</fullName>
    </submittedName>
</protein>
<dbReference type="EMBL" id="CP045896">
    <property type="protein sequence ID" value="QQP50173.1"/>
    <property type="molecule type" value="Genomic_DNA"/>
</dbReference>
<sequence length="98" mass="11065">MYTRHQGTPGSPLSSSGFQCLSHRQLQPIIRQCHRIIFGKSSWSSFPRLTSLPASHWPHHCKIQSASPAGAPCESIVRRQCIISFDVRSRQIVQLNQI</sequence>
<accession>A0A7T8HHI1</accession>
<evidence type="ECO:0000313" key="1">
    <source>
        <dbReference type="EMBL" id="QQP50173.1"/>
    </source>
</evidence>
<gene>
    <name evidence="1" type="ORF">FKW44_011086</name>
</gene>
<reference evidence="2" key="1">
    <citation type="submission" date="2021-01" db="EMBL/GenBank/DDBJ databases">
        <title>Caligus Genome Assembly.</title>
        <authorList>
            <person name="Gallardo-Escarate C."/>
        </authorList>
    </citation>
    <scope>NUCLEOTIDE SEQUENCE [LARGE SCALE GENOMIC DNA]</scope>
</reference>